<proteinExistence type="predicted"/>
<reference evidence="1" key="1">
    <citation type="submission" date="2019-06" db="EMBL/GenBank/DDBJ databases">
        <authorList>
            <person name="Le Quere A."/>
            <person name="Colella S."/>
        </authorList>
    </citation>
    <scope>NUCLEOTIDE SEQUENCE</scope>
    <source>
        <strain evidence="1">EmedicaeMD41</strain>
    </source>
</reference>
<dbReference type="AlphaFoldDB" id="A0A508WW55"/>
<organism evidence="1">
    <name type="scientific">Sinorhizobium medicae</name>
    <dbReference type="NCBI Taxonomy" id="110321"/>
    <lineage>
        <taxon>Bacteria</taxon>
        <taxon>Pseudomonadati</taxon>
        <taxon>Pseudomonadota</taxon>
        <taxon>Alphaproteobacteria</taxon>
        <taxon>Hyphomicrobiales</taxon>
        <taxon>Rhizobiaceae</taxon>
        <taxon>Sinorhizobium/Ensifer group</taxon>
        <taxon>Sinorhizobium</taxon>
    </lineage>
</organism>
<name>A0A508WW55_9HYPH</name>
<dbReference type="EMBL" id="CABFNB010000097">
    <property type="protein sequence ID" value="VTZ61801.1"/>
    <property type="molecule type" value="Genomic_DNA"/>
</dbReference>
<protein>
    <submittedName>
        <fullName evidence="1">Uncharacterized protein</fullName>
    </submittedName>
</protein>
<dbReference type="Proteomes" id="UP000507954">
    <property type="component" value="Unassembled WGS sequence"/>
</dbReference>
<dbReference type="RefSeq" id="WP_210272852.1">
    <property type="nucleotide sequence ID" value="NZ_CABFNB010000097.1"/>
</dbReference>
<accession>A0A508WW55</accession>
<evidence type="ECO:0000313" key="1">
    <source>
        <dbReference type="EMBL" id="VTZ61801.1"/>
    </source>
</evidence>
<gene>
    <name evidence="1" type="ORF">EMEDMD4_310050</name>
</gene>
<sequence>MPNTPVQAAAEGLPITQTLSRDPLTPRGRVSCDIDMAELRKMGMKELRDLRNVLYTVAEVISGFCCQPRFLTEDGKNYNAAGNVLEGICDFLGSYEQAAVNISAAAKPQTSSEVEWRGWTILSFEANCAEDLAPFAVKAAEFVRDEAEVRSREARRLTVASDMEVAR</sequence>